<dbReference type="Pfam" id="PF13671">
    <property type="entry name" value="AAA_33"/>
    <property type="match status" value="1"/>
</dbReference>
<keyword evidence="2" id="KW-0418">Kinase</keyword>
<dbReference type="GO" id="GO:0006357">
    <property type="term" value="P:regulation of transcription by RNA polymerase II"/>
    <property type="evidence" value="ECO:0007669"/>
    <property type="project" value="InterPro"/>
</dbReference>
<evidence type="ECO:0000313" key="2">
    <source>
        <dbReference type="EMBL" id="CRG85366.1"/>
    </source>
</evidence>
<proteinExistence type="predicted"/>
<dbReference type="InterPro" id="IPR006549">
    <property type="entry name" value="HAD-SF_hydro_IIIA"/>
</dbReference>
<dbReference type="InterPro" id="IPR013954">
    <property type="entry name" value="PNK3P"/>
</dbReference>
<dbReference type="GO" id="GO:0046403">
    <property type="term" value="F:polynucleotide 3'-phosphatase activity"/>
    <property type="evidence" value="ECO:0007669"/>
    <property type="project" value="TreeGrafter"/>
</dbReference>
<dbReference type="NCBIfam" id="TIGR01662">
    <property type="entry name" value="HAD-SF-IIIA"/>
    <property type="match status" value="1"/>
</dbReference>
<dbReference type="InterPro" id="IPR036412">
    <property type="entry name" value="HAD-like_sf"/>
</dbReference>
<dbReference type="NCBIfam" id="TIGR01664">
    <property type="entry name" value="DNA-3'-Pase"/>
    <property type="match status" value="1"/>
</dbReference>
<dbReference type="GO" id="GO:0003690">
    <property type="term" value="F:double-stranded DNA binding"/>
    <property type="evidence" value="ECO:0007669"/>
    <property type="project" value="TreeGrafter"/>
</dbReference>
<evidence type="ECO:0000256" key="1">
    <source>
        <dbReference type="SAM" id="MobiDB-lite"/>
    </source>
</evidence>
<dbReference type="FunFam" id="3.40.50.1000:FF:000078">
    <property type="entry name" value="Bifunctional polynucleotide phosphatase/kinase"/>
    <property type="match status" value="1"/>
</dbReference>
<name>A0A0U1LPY6_TALIS</name>
<dbReference type="OMA" id="ANQHYEL"/>
<dbReference type="OrthoDB" id="19045at2759"/>
<dbReference type="Proteomes" id="UP000054383">
    <property type="component" value="Unassembled WGS sequence"/>
</dbReference>
<dbReference type="PANTHER" id="PTHR12083">
    <property type="entry name" value="BIFUNCTIONAL POLYNUCLEOTIDE PHOSPHATASE/KINASE"/>
    <property type="match status" value="1"/>
</dbReference>
<dbReference type="GO" id="GO:0003712">
    <property type="term" value="F:transcription coregulator activity"/>
    <property type="evidence" value="ECO:0007669"/>
    <property type="project" value="InterPro"/>
</dbReference>
<dbReference type="Gene3D" id="3.40.50.300">
    <property type="entry name" value="P-loop containing nucleotide triphosphate hydrolases"/>
    <property type="match status" value="1"/>
</dbReference>
<dbReference type="GO" id="GO:0016592">
    <property type="term" value="C:mediator complex"/>
    <property type="evidence" value="ECO:0007669"/>
    <property type="project" value="InterPro"/>
</dbReference>
<keyword evidence="2" id="KW-0808">Transferase</keyword>
<evidence type="ECO:0000313" key="3">
    <source>
        <dbReference type="Proteomes" id="UP000054383"/>
    </source>
</evidence>
<gene>
    <name evidence="2" type="ORF">PISL3812_02452</name>
</gene>
<dbReference type="Pfam" id="PF09637">
    <property type="entry name" value="Med18"/>
    <property type="match status" value="1"/>
</dbReference>
<dbReference type="STRING" id="28573.A0A0U1LPY6"/>
<dbReference type="Pfam" id="PF08645">
    <property type="entry name" value="PNK3P"/>
    <property type="match status" value="1"/>
</dbReference>
<accession>A0A0U1LPY6</accession>
<keyword evidence="3" id="KW-1185">Reference proteome</keyword>
<dbReference type="InterPro" id="IPR027417">
    <property type="entry name" value="P-loop_NTPase"/>
</dbReference>
<feature type="region of interest" description="Disordered" evidence="1">
    <location>
        <begin position="435"/>
        <end position="456"/>
    </location>
</feature>
<dbReference type="SUPFAM" id="SSF56784">
    <property type="entry name" value="HAD-like"/>
    <property type="match status" value="1"/>
</dbReference>
<dbReference type="SUPFAM" id="SSF52540">
    <property type="entry name" value="P-loop containing nucleoside triphosphate hydrolases"/>
    <property type="match status" value="1"/>
</dbReference>
<dbReference type="FunFam" id="3.40.50.300:FF:002548">
    <property type="entry name" value="DNA kinase/phosphatase Pnk1"/>
    <property type="match status" value="1"/>
</dbReference>
<dbReference type="InterPro" id="IPR023214">
    <property type="entry name" value="HAD_sf"/>
</dbReference>
<dbReference type="GO" id="GO:0006281">
    <property type="term" value="P:DNA repair"/>
    <property type="evidence" value="ECO:0007669"/>
    <property type="project" value="TreeGrafter"/>
</dbReference>
<dbReference type="PANTHER" id="PTHR12083:SF9">
    <property type="entry name" value="BIFUNCTIONAL POLYNUCLEOTIDE PHOSPHATASE_KINASE"/>
    <property type="match status" value="1"/>
</dbReference>
<dbReference type="GO" id="GO:0046404">
    <property type="term" value="F:ATP-dependent polydeoxyribonucleotide 5'-hydroxyl-kinase activity"/>
    <property type="evidence" value="ECO:0007669"/>
    <property type="project" value="TreeGrafter"/>
</dbReference>
<dbReference type="EMBL" id="CVMT01000002">
    <property type="protein sequence ID" value="CRG85366.1"/>
    <property type="molecule type" value="Genomic_DNA"/>
</dbReference>
<dbReference type="Gene3D" id="2.40.320.10">
    <property type="entry name" value="Hypothetical Protein Pfu-838710-001"/>
    <property type="match status" value="1"/>
</dbReference>
<dbReference type="Gene3D" id="3.40.50.1000">
    <property type="entry name" value="HAD superfamily/HAD-like"/>
    <property type="match status" value="1"/>
</dbReference>
<dbReference type="AlphaFoldDB" id="A0A0U1LPY6"/>
<organism evidence="2 3">
    <name type="scientific">Talaromyces islandicus</name>
    <name type="common">Penicillium islandicum</name>
    <dbReference type="NCBI Taxonomy" id="28573"/>
    <lineage>
        <taxon>Eukaryota</taxon>
        <taxon>Fungi</taxon>
        <taxon>Dikarya</taxon>
        <taxon>Ascomycota</taxon>
        <taxon>Pezizomycotina</taxon>
        <taxon>Eurotiomycetes</taxon>
        <taxon>Eurotiomycetidae</taxon>
        <taxon>Eurotiales</taxon>
        <taxon>Trichocomaceae</taxon>
        <taxon>Talaromyces</taxon>
        <taxon>Talaromyces sect. Islandici</taxon>
    </lineage>
</organism>
<protein>
    <submittedName>
        <fullName evidence="2">Bifunctional polynucleotide phosphatase/kinase</fullName>
    </submittedName>
</protein>
<reference evidence="2 3" key="1">
    <citation type="submission" date="2015-04" db="EMBL/GenBank/DDBJ databases">
        <authorList>
            <person name="Syromyatnikov M.Y."/>
            <person name="Popov V.N."/>
        </authorList>
    </citation>
    <scope>NUCLEOTIDE SEQUENCE [LARGE SCALE GENOMIC DNA]</scope>
    <source>
        <strain evidence="2">WF-38-12</strain>
    </source>
</reference>
<dbReference type="InterPro" id="IPR019095">
    <property type="entry name" value="Mediator_Med18"/>
</dbReference>
<dbReference type="InterPro" id="IPR006551">
    <property type="entry name" value="Polynucleotide_phosphatase"/>
</dbReference>
<sequence length="871" mass="98689">MHELLLFASVPANQHYELLQQLAGLAAMQPRHRIERRLVFKASRKTGRINTRLGGGTQDVQGAELQRLTKMLTGATYYTHAVGLVRESDFGAAAVAETTAPDDDKAYDFENQLWRMEWRDIPEAGTRSAVTSRLMANALLPQGDVVTTMNSWGYEYISTLFVTEYVIEGDVFVYNDTTLFLHRILNFAHDASSSPSSPRRTLPPLKELSLLDPSGSYLLQAAVTVQDGSNPGMVKTATQHLFGLKEQLKTAVKLEQADPEQNLKTLLDIFQERWIYQDEKANKCYDFLREDLVWQYKPIVDRDPVKILTLRAVIDESIQRPEKALTCETLKPRPIFFDIKTTPVSHIFPCEIQWMIIDLLGYKEIPKLLRAFGWVLSDSYWSRRLPRDLKFELDDLDNVEIDWQFLTLGVEKLLQRSYGLLNRRRLLPVDRRGVGDMKRSSSLAGAVSPPPLKRKVESTTTKSSVASFFTPTSQKKPEKVTWRIVNKSLIVGKYASEPGTSEKFESGMRRRVAAFDFDSTLISTASGNRFARDAKDWKWWNGKVPERLKQLNSEGYQVVVLSNQKKISLQSDNIKSGRTESKSLATFKEKVSAVMRQLDIPLSIYAATQADEYRKPRTGMWKELMDDYDLDLDGRLDLKGSFFVGDAAGRPADHSCSDRDFASNVGLDFKTPEEFFLGAKPEQVIRKFDPMSYINGDPDAAVTPTFSKLHSLELVIFCGSPGAGKSTFYWKYLQPLGYERVNQDILKSRPKCIKVAKEHLTAGNSVVVDNTNAGAETRAYWTQIAQEFKIPIRCIYFTSPPALCKHNDAVRAANPLLNPESRASLPGIAFGDFARRFQEPQLSEGFEDITKVDFTFEGDEEAKNVWSRFWV</sequence>